<comment type="caution">
    <text evidence="1">The sequence shown here is derived from an EMBL/GenBank/DDBJ whole genome shotgun (WGS) entry which is preliminary data.</text>
</comment>
<keyword evidence="2" id="KW-1185">Reference proteome</keyword>
<dbReference type="SUPFAM" id="SSF56784">
    <property type="entry name" value="HAD-like"/>
    <property type="match status" value="1"/>
</dbReference>
<dbReference type="InterPro" id="IPR036412">
    <property type="entry name" value="HAD-like_sf"/>
</dbReference>
<protein>
    <recommendedName>
        <fullName evidence="3">Sugar phosphatase YidA</fullName>
    </recommendedName>
</protein>
<evidence type="ECO:0000313" key="1">
    <source>
        <dbReference type="EMBL" id="GLC26784.1"/>
    </source>
</evidence>
<dbReference type="Proteomes" id="UP001161325">
    <property type="component" value="Unassembled WGS sequence"/>
</dbReference>
<dbReference type="InterPro" id="IPR006379">
    <property type="entry name" value="HAD-SF_hydro_IIB"/>
</dbReference>
<evidence type="ECO:0008006" key="3">
    <source>
        <dbReference type="Google" id="ProtNLM"/>
    </source>
</evidence>
<dbReference type="GO" id="GO:0000287">
    <property type="term" value="F:magnesium ion binding"/>
    <property type="evidence" value="ECO:0007669"/>
    <property type="project" value="TreeGrafter"/>
</dbReference>
<dbReference type="GO" id="GO:0005829">
    <property type="term" value="C:cytosol"/>
    <property type="evidence" value="ECO:0007669"/>
    <property type="project" value="TreeGrafter"/>
</dbReference>
<dbReference type="EMBL" id="BRXS01000005">
    <property type="protein sequence ID" value="GLC26784.1"/>
    <property type="molecule type" value="Genomic_DNA"/>
</dbReference>
<dbReference type="PANTHER" id="PTHR10000">
    <property type="entry name" value="PHOSPHOSERINE PHOSPHATASE"/>
    <property type="match status" value="1"/>
</dbReference>
<dbReference type="GO" id="GO:0016791">
    <property type="term" value="F:phosphatase activity"/>
    <property type="evidence" value="ECO:0007669"/>
    <property type="project" value="TreeGrafter"/>
</dbReference>
<sequence>MTHATPHTTRSAARSAIRLVFIDVDGTLVGSSGTVHQAVWDAADRLRAAGVHLAVCTGRPGFGITRALATRLDGDAWHVFQNGASIAHLGNGGSRSAGLSDETVAALLAQARATGRALELYSDDGYAVLAGRAEAVERAQRHASLIGEPYQPVDADAFARTPGRVIVRGQWMLAHDELDAVLADPAPRARLVPSLSPLMPETTFVSVLDPQIDKVVGVRTVAEAYGVPLSAVMFAGDGGNDAAAMTAVGEAGGWPVAPANAEPEALERAHDVFAHVDDGGLADALARALATHGNSHGDR</sequence>
<dbReference type="Pfam" id="PF08282">
    <property type="entry name" value="Hydrolase_3"/>
    <property type="match status" value="1"/>
</dbReference>
<dbReference type="Gene3D" id="3.40.50.1000">
    <property type="entry name" value="HAD superfamily/HAD-like"/>
    <property type="match status" value="1"/>
</dbReference>
<dbReference type="AlphaFoldDB" id="A0AA37Q5N3"/>
<proteinExistence type="predicted"/>
<dbReference type="NCBIfam" id="TIGR01484">
    <property type="entry name" value="HAD-SF-IIB"/>
    <property type="match status" value="1"/>
</dbReference>
<evidence type="ECO:0000313" key="2">
    <source>
        <dbReference type="Proteomes" id="UP001161325"/>
    </source>
</evidence>
<dbReference type="InterPro" id="IPR023214">
    <property type="entry name" value="HAD_sf"/>
</dbReference>
<dbReference type="RefSeq" id="WP_284351238.1">
    <property type="nucleotide sequence ID" value="NZ_BRXS01000005.1"/>
</dbReference>
<name>A0AA37Q5N3_9BACT</name>
<dbReference type="Gene3D" id="3.30.1240.10">
    <property type="match status" value="1"/>
</dbReference>
<organism evidence="1 2">
    <name type="scientific">Roseisolibacter agri</name>
    <dbReference type="NCBI Taxonomy" id="2014610"/>
    <lineage>
        <taxon>Bacteria</taxon>
        <taxon>Pseudomonadati</taxon>
        <taxon>Gemmatimonadota</taxon>
        <taxon>Gemmatimonadia</taxon>
        <taxon>Gemmatimonadales</taxon>
        <taxon>Gemmatimonadaceae</taxon>
        <taxon>Roseisolibacter</taxon>
    </lineage>
</organism>
<accession>A0AA37Q5N3</accession>
<dbReference type="PANTHER" id="PTHR10000:SF8">
    <property type="entry name" value="HAD SUPERFAMILY HYDROLASE-LIKE, TYPE 3"/>
    <property type="match status" value="1"/>
</dbReference>
<gene>
    <name evidence="1" type="ORF">rosag_32970</name>
</gene>
<reference evidence="1" key="1">
    <citation type="submission" date="2022-08" db="EMBL/GenBank/DDBJ databases">
        <title>Draft genome sequencing of Roseisolibacter agri AW1220.</title>
        <authorList>
            <person name="Tobiishi Y."/>
            <person name="Tonouchi A."/>
        </authorList>
    </citation>
    <scope>NUCLEOTIDE SEQUENCE</scope>
    <source>
        <strain evidence="1">AW1220</strain>
    </source>
</reference>